<evidence type="ECO:0000256" key="6">
    <source>
        <dbReference type="ARBA" id="ARBA00023136"/>
    </source>
</evidence>
<dbReference type="OrthoDB" id="9813074at2"/>
<dbReference type="PANTHER" id="PTHR43731:SF14">
    <property type="entry name" value="PRESENILIN-ASSOCIATED RHOMBOID-LIKE PROTEIN, MITOCHONDRIAL"/>
    <property type="match status" value="1"/>
</dbReference>
<dbReference type="GO" id="GO:0004252">
    <property type="term" value="F:serine-type endopeptidase activity"/>
    <property type="evidence" value="ECO:0007669"/>
    <property type="project" value="InterPro"/>
</dbReference>
<dbReference type="PANTHER" id="PTHR43731">
    <property type="entry name" value="RHOMBOID PROTEASE"/>
    <property type="match status" value="1"/>
</dbReference>
<feature type="transmembrane region" description="Helical" evidence="7">
    <location>
        <begin position="63"/>
        <end position="82"/>
    </location>
</feature>
<evidence type="ECO:0000256" key="3">
    <source>
        <dbReference type="ARBA" id="ARBA00022692"/>
    </source>
</evidence>
<dbReference type="GO" id="GO:0016020">
    <property type="term" value="C:membrane"/>
    <property type="evidence" value="ECO:0007669"/>
    <property type="project" value="UniProtKB-SubCell"/>
</dbReference>
<dbReference type="AlphaFoldDB" id="A0A1H2PYE1"/>
<keyword evidence="5 7" id="KW-1133">Transmembrane helix</keyword>
<keyword evidence="9" id="KW-0645">Protease</keyword>
<keyword evidence="3 7" id="KW-0812">Transmembrane</keyword>
<gene>
    <name evidence="9" type="ORF">SAMN04487759_10123</name>
</gene>
<feature type="transmembrane region" description="Helical" evidence="7">
    <location>
        <begin position="178"/>
        <end position="196"/>
    </location>
</feature>
<evidence type="ECO:0000256" key="1">
    <source>
        <dbReference type="ARBA" id="ARBA00004141"/>
    </source>
</evidence>
<dbReference type="Proteomes" id="UP000182429">
    <property type="component" value="Unassembled WGS sequence"/>
</dbReference>
<keyword evidence="4" id="KW-0378">Hydrolase</keyword>
<dbReference type="Gene3D" id="1.20.1540.10">
    <property type="entry name" value="Rhomboid-like"/>
    <property type="match status" value="1"/>
</dbReference>
<dbReference type="eggNOG" id="COG0705">
    <property type="taxonomic scope" value="Bacteria"/>
</dbReference>
<proteinExistence type="inferred from homology"/>
<evidence type="ECO:0000313" key="10">
    <source>
        <dbReference type="Proteomes" id="UP000182429"/>
    </source>
</evidence>
<evidence type="ECO:0000256" key="5">
    <source>
        <dbReference type="ARBA" id="ARBA00022989"/>
    </source>
</evidence>
<evidence type="ECO:0000256" key="4">
    <source>
        <dbReference type="ARBA" id="ARBA00022801"/>
    </source>
</evidence>
<dbReference type="RefSeq" id="WP_074685085.1">
    <property type="nucleotide sequence ID" value="NZ_FNNF01000001.1"/>
</dbReference>
<feature type="transmembrane region" description="Helical" evidence="7">
    <location>
        <begin position="121"/>
        <end position="143"/>
    </location>
</feature>
<reference evidence="9 10" key="1">
    <citation type="submission" date="2016-10" db="EMBL/GenBank/DDBJ databases">
        <authorList>
            <person name="de Groot N.N."/>
        </authorList>
    </citation>
    <scope>NUCLEOTIDE SEQUENCE [LARGE SCALE GENOMIC DNA]</scope>
    <source>
        <strain evidence="9 10">S3b</strain>
    </source>
</reference>
<evidence type="ECO:0000256" key="7">
    <source>
        <dbReference type="SAM" id="Phobius"/>
    </source>
</evidence>
<dbReference type="Pfam" id="PF01694">
    <property type="entry name" value="Rhomboid"/>
    <property type="match status" value="1"/>
</dbReference>
<accession>A0A1H2PYE1</accession>
<feature type="domain" description="Peptidase S54 rhomboid" evidence="8">
    <location>
        <begin position="53"/>
        <end position="193"/>
    </location>
</feature>
<dbReference type="InterPro" id="IPR035952">
    <property type="entry name" value="Rhomboid-like_sf"/>
</dbReference>
<dbReference type="InterPro" id="IPR050925">
    <property type="entry name" value="Rhomboid_protease_S54"/>
</dbReference>
<sequence length="204" mass="22713">MDKNFKHYPITYGMILLCMAVYIVTTLLYGPEMDATQALNIGAFNGIAVDMYGEYWRLLTANFLHFGLVHIFVNCYSLYNVGLISEEIFGKRDYAIICLTSAISTNLIPLLMYMYNGFEASVVSAGISGVIFGIIGSLLALVYVRRDLSDIFKPLFINVAFMILISVIVPNISLSGHMSGLAGGFFSALLILKYRMKKKNQLLN</sequence>
<name>A0A1H2PYE1_9FIRM</name>
<feature type="transmembrane region" description="Helical" evidence="7">
    <location>
        <begin position="12"/>
        <end position="30"/>
    </location>
</feature>
<dbReference type="STRING" id="1630.SAMN05216514_10622"/>
<feature type="transmembrane region" description="Helical" evidence="7">
    <location>
        <begin position="94"/>
        <end position="115"/>
    </location>
</feature>
<dbReference type="GO" id="GO:0006508">
    <property type="term" value="P:proteolysis"/>
    <property type="evidence" value="ECO:0007669"/>
    <property type="project" value="UniProtKB-KW"/>
</dbReference>
<protein>
    <submittedName>
        <fullName evidence="9">Membrane associated serine protease, rhomboid family</fullName>
    </submittedName>
</protein>
<evidence type="ECO:0000256" key="2">
    <source>
        <dbReference type="ARBA" id="ARBA00009045"/>
    </source>
</evidence>
<evidence type="ECO:0000259" key="8">
    <source>
        <dbReference type="Pfam" id="PF01694"/>
    </source>
</evidence>
<dbReference type="EMBL" id="FNNF01000001">
    <property type="protein sequence ID" value="SDV99219.1"/>
    <property type="molecule type" value="Genomic_DNA"/>
</dbReference>
<comment type="similarity">
    <text evidence="2">Belongs to the peptidase S54 family.</text>
</comment>
<feature type="transmembrane region" description="Helical" evidence="7">
    <location>
        <begin position="155"/>
        <end position="172"/>
    </location>
</feature>
<dbReference type="SUPFAM" id="SSF144091">
    <property type="entry name" value="Rhomboid-like"/>
    <property type="match status" value="1"/>
</dbReference>
<keyword evidence="6 7" id="KW-0472">Membrane</keyword>
<comment type="subcellular location">
    <subcellularLocation>
        <location evidence="1">Membrane</location>
        <topology evidence="1">Multi-pass membrane protein</topology>
    </subcellularLocation>
</comment>
<evidence type="ECO:0000313" key="9">
    <source>
        <dbReference type="EMBL" id="SDV99219.1"/>
    </source>
</evidence>
<organism evidence="9 10">
    <name type="scientific">Kandleria vitulina</name>
    <dbReference type="NCBI Taxonomy" id="1630"/>
    <lineage>
        <taxon>Bacteria</taxon>
        <taxon>Bacillati</taxon>
        <taxon>Bacillota</taxon>
        <taxon>Erysipelotrichia</taxon>
        <taxon>Erysipelotrichales</taxon>
        <taxon>Coprobacillaceae</taxon>
        <taxon>Kandleria</taxon>
    </lineage>
</organism>
<dbReference type="InterPro" id="IPR022764">
    <property type="entry name" value="Peptidase_S54_rhomboid_dom"/>
</dbReference>